<proteinExistence type="predicted"/>
<dbReference type="Gramene" id="PNW82887">
    <property type="protein sequence ID" value="PNW82887"/>
    <property type="gene ID" value="CHLRE_06g298326v5"/>
</dbReference>
<dbReference type="AlphaFoldDB" id="A0A2K3DQV9"/>
<protein>
    <submittedName>
        <fullName evidence="1">Uncharacterized protein</fullName>
    </submittedName>
</protein>
<evidence type="ECO:0000313" key="1">
    <source>
        <dbReference type="EMBL" id="PNW82887.1"/>
    </source>
</evidence>
<dbReference type="GeneID" id="66053840"/>
<dbReference type="RefSeq" id="XP_042924259.1">
    <property type="nucleotide sequence ID" value="XM_043063553.1"/>
</dbReference>
<accession>A0A2K3DQV9</accession>
<sequence>MPARQLSKTPHHSSCIGYGDGLLASRPNTRPNIHSYTWHVMHQPHSVPLTSQIDP</sequence>
<organism evidence="1 2">
    <name type="scientific">Chlamydomonas reinhardtii</name>
    <name type="common">Chlamydomonas smithii</name>
    <dbReference type="NCBI Taxonomy" id="3055"/>
    <lineage>
        <taxon>Eukaryota</taxon>
        <taxon>Viridiplantae</taxon>
        <taxon>Chlorophyta</taxon>
        <taxon>core chlorophytes</taxon>
        <taxon>Chlorophyceae</taxon>
        <taxon>CS clade</taxon>
        <taxon>Chlamydomonadales</taxon>
        <taxon>Chlamydomonadaceae</taxon>
        <taxon>Chlamydomonas</taxon>
    </lineage>
</organism>
<name>A0A2K3DQV9_CHLRE</name>
<reference evidence="1 2" key="1">
    <citation type="journal article" date="2007" name="Science">
        <title>The Chlamydomonas genome reveals the evolution of key animal and plant functions.</title>
        <authorList>
            <person name="Merchant S.S."/>
            <person name="Prochnik S.E."/>
            <person name="Vallon O."/>
            <person name="Harris E.H."/>
            <person name="Karpowicz S.J."/>
            <person name="Witman G.B."/>
            <person name="Terry A."/>
            <person name="Salamov A."/>
            <person name="Fritz-Laylin L.K."/>
            <person name="Marechal-Drouard L."/>
            <person name="Marshall W.F."/>
            <person name="Qu L.H."/>
            <person name="Nelson D.R."/>
            <person name="Sanderfoot A.A."/>
            <person name="Spalding M.H."/>
            <person name="Kapitonov V.V."/>
            <person name="Ren Q."/>
            <person name="Ferris P."/>
            <person name="Lindquist E."/>
            <person name="Shapiro H."/>
            <person name="Lucas S.M."/>
            <person name="Grimwood J."/>
            <person name="Schmutz J."/>
            <person name="Cardol P."/>
            <person name="Cerutti H."/>
            <person name="Chanfreau G."/>
            <person name="Chen C.L."/>
            <person name="Cognat V."/>
            <person name="Croft M.T."/>
            <person name="Dent R."/>
            <person name="Dutcher S."/>
            <person name="Fernandez E."/>
            <person name="Fukuzawa H."/>
            <person name="Gonzalez-Ballester D."/>
            <person name="Gonzalez-Halphen D."/>
            <person name="Hallmann A."/>
            <person name="Hanikenne M."/>
            <person name="Hippler M."/>
            <person name="Inwood W."/>
            <person name="Jabbari K."/>
            <person name="Kalanon M."/>
            <person name="Kuras R."/>
            <person name="Lefebvre P.A."/>
            <person name="Lemaire S.D."/>
            <person name="Lobanov A.V."/>
            <person name="Lohr M."/>
            <person name="Manuell A."/>
            <person name="Meier I."/>
            <person name="Mets L."/>
            <person name="Mittag M."/>
            <person name="Mittelmeier T."/>
            <person name="Moroney J.V."/>
            <person name="Moseley J."/>
            <person name="Napoli C."/>
            <person name="Nedelcu A.M."/>
            <person name="Niyogi K."/>
            <person name="Novoselov S.V."/>
            <person name="Paulsen I.T."/>
            <person name="Pazour G."/>
            <person name="Purton S."/>
            <person name="Ral J.P."/>
            <person name="Riano-Pachon D.M."/>
            <person name="Riekhof W."/>
            <person name="Rymarquis L."/>
            <person name="Schroda M."/>
            <person name="Stern D."/>
            <person name="Umen J."/>
            <person name="Willows R."/>
            <person name="Wilson N."/>
            <person name="Zimmer S.L."/>
            <person name="Allmer J."/>
            <person name="Balk J."/>
            <person name="Bisova K."/>
            <person name="Chen C.J."/>
            <person name="Elias M."/>
            <person name="Gendler K."/>
            <person name="Hauser C."/>
            <person name="Lamb M.R."/>
            <person name="Ledford H."/>
            <person name="Long J.C."/>
            <person name="Minagawa J."/>
            <person name="Page M.D."/>
            <person name="Pan J."/>
            <person name="Pootakham W."/>
            <person name="Roje S."/>
            <person name="Rose A."/>
            <person name="Stahlberg E."/>
            <person name="Terauchi A.M."/>
            <person name="Yang P."/>
            <person name="Ball S."/>
            <person name="Bowler C."/>
            <person name="Dieckmann C.L."/>
            <person name="Gladyshev V.N."/>
            <person name="Green P."/>
            <person name="Jorgensen R."/>
            <person name="Mayfield S."/>
            <person name="Mueller-Roeber B."/>
            <person name="Rajamani S."/>
            <person name="Sayre R.T."/>
            <person name="Brokstein P."/>
            <person name="Dubchak I."/>
            <person name="Goodstein D."/>
            <person name="Hornick L."/>
            <person name="Huang Y.W."/>
            <person name="Jhaveri J."/>
            <person name="Luo Y."/>
            <person name="Martinez D."/>
            <person name="Ngau W.C."/>
            <person name="Otillar B."/>
            <person name="Poliakov A."/>
            <person name="Porter A."/>
            <person name="Szajkowski L."/>
            <person name="Werner G."/>
            <person name="Zhou K."/>
            <person name="Grigoriev I.V."/>
            <person name="Rokhsar D.S."/>
            <person name="Grossman A.R."/>
        </authorList>
    </citation>
    <scope>NUCLEOTIDE SEQUENCE [LARGE SCALE GENOMIC DNA]</scope>
    <source>
        <strain evidence="2">CC-503</strain>
    </source>
</reference>
<evidence type="ECO:0000313" key="2">
    <source>
        <dbReference type="Proteomes" id="UP000006906"/>
    </source>
</evidence>
<keyword evidence="2" id="KW-1185">Reference proteome</keyword>
<dbReference type="Proteomes" id="UP000006906">
    <property type="component" value="Chromosome 6"/>
</dbReference>
<gene>
    <name evidence="1" type="ORF">CHLRE_06g298326v5</name>
</gene>
<dbReference type="KEGG" id="cre:CHLRE_06g298326v5"/>
<dbReference type="EMBL" id="CM008967">
    <property type="protein sequence ID" value="PNW82887.1"/>
    <property type="molecule type" value="Genomic_DNA"/>
</dbReference>
<dbReference type="InParanoid" id="A0A2K3DQV9"/>